<sequence>MCVPTGRDQLQIVIHRLEASHPDKDAVGSRSSPESVPWRRALDRSKALVNATSELFDWGIVRYHKVEDPLHMRVMLPLIRPGSWSFDFPELRVNSSLVTSPGRKRTFSEAFSDSCVYQLTRTRSPDKCKISDPCFHFMTQPRTSHYWLTHQVFYTLIGIKSECRDRLLSLLAEHQGGLKNFLIKTCSNVMRDALNAKDEGFPEYLQDLFIEQIGFCGMAGFPEFYRPEWIRTIQSWEREDGCFSDHRDWDPQRAFENKFHLLRNKRSEVFLK</sequence>
<feature type="non-terminal residue" evidence="1">
    <location>
        <position position="272"/>
    </location>
</feature>
<accession>A0AC60P433</accession>
<comment type="caution">
    <text evidence="1">The sequence shown here is derived from an EMBL/GenBank/DDBJ whole genome shotgun (WGS) entry which is preliminary data.</text>
</comment>
<gene>
    <name evidence="1" type="ORF">HPB47_008700</name>
</gene>
<dbReference type="Proteomes" id="UP000805193">
    <property type="component" value="Unassembled WGS sequence"/>
</dbReference>
<keyword evidence="2" id="KW-1185">Reference proteome</keyword>
<evidence type="ECO:0000313" key="2">
    <source>
        <dbReference type="Proteomes" id="UP000805193"/>
    </source>
</evidence>
<dbReference type="EMBL" id="JABSTQ010011197">
    <property type="protein sequence ID" value="KAG0414159.1"/>
    <property type="molecule type" value="Genomic_DNA"/>
</dbReference>
<name>A0AC60P433_IXOPE</name>
<protein>
    <submittedName>
        <fullName evidence="1">Uncharacterized protein</fullName>
    </submittedName>
</protein>
<evidence type="ECO:0000313" key="1">
    <source>
        <dbReference type="EMBL" id="KAG0414159.1"/>
    </source>
</evidence>
<reference evidence="1 2" key="1">
    <citation type="journal article" date="2020" name="Cell">
        <title>Large-Scale Comparative Analyses of Tick Genomes Elucidate Their Genetic Diversity and Vector Capacities.</title>
        <authorList>
            <consortium name="Tick Genome and Microbiome Consortium (TIGMIC)"/>
            <person name="Jia N."/>
            <person name="Wang J."/>
            <person name="Shi W."/>
            <person name="Du L."/>
            <person name="Sun Y."/>
            <person name="Zhan W."/>
            <person name="Jiang J.F."/>
            <person name="Wang Q."/>
            <person name="Zhang B."/>
            <person name="Ji P."/>
            <person name="Bell-Sakyi L."/>
            <person name="Cui X.M."/>
            <person name="Yuan T.T."/>
            <person name="Jiang B.G."/>
            <person name="Yang W.F."/>
            <person name="Lam T.T."/>
            <person name="Chang Q.C."/>
            <person name="Ding S.J."/>
            <person name="Wang X.J."/>
            <person name="Zhu J.G."/>
            <person name="Ruan X.D."/>
            <person name="Zhao L."/>
            <person name="Wei J.T."/>
            <person name="Ye R.Z."/>
            <person name="Que T.C."/>
            <person name="Du C.H."/>
            <person name="Zhou Y.H."/>
            <person name="Cheng J.X."/>
            <person name="Dai P.F."/>
            <person name="Guo W.B."/>
            <person name="Han X.H."/>
            <person name="Huang E.J."/>
            <person name="Li L.F."/>
            <person name="Wei W."/>
            <person name="Gao Y.C."/>
            <person name="Liu J.Z."/>
            <person name="Shao H.Z."/>
            <person name="Wang X."/>
            <person name="Wang C.C."/>
            <person name="Yang T.C."/>
            <person name="Huo Q.B."/>
            <person name="Li W."/>
            <person name="Chen H.Y."/>
            <person name="Chen S.E."/>
            <person name="Zhou L.G."/>
            <person name="Ni X.B."/>
            <person name="Tian J.H."/>
            <person name="Sheng Y."/>
            <person name="Liu T."/>
            <person name="Pan Y.S."/>
            <person name="Xia L.Y."/>
            <person name="Li J."/>
            <person name="Zhao F."/>
            <person name="Cao W.C."/>
        </authorList>
    </citation>
    <scope>NUCLEOTIDE SEQUENCE [LARGE SCALE GENOMIC DNA]</scope>
    <source>
        <strain evidence="1">Iper-2018</strain>
    </source>
</reference>
<organism evidence="1 2">
    <name type="scientific">Ixodes persulcatus</name>
    <name type="common">Taiga tick</name>
    <dbReference type="NCBI Taxonomy" id="34615"/>
    <lineage>
        <taxon>Eukaryota</taxon>
        <taxon>Metazoa</taxon>
        <taxon>Ecdysozoa</taxon>
        <taxon>Arthropoda</taxon>
        <taxon>Chelicerata</taxon>
        <taxon>Arachnida</taxon>
        <taxon>Acari</taxon>
        <taxon>Parasitiformes</taxon>
        <taxon>Ixodida</taxon>
        <taxon>Ixodoidea</taxon>
        <taxon>Ixodidae</taxon>
        <taxon>Ixodinae</taxon>
        <taxon>Ixodes</taxon>
    </lineage>
</organism>
<proteinExistence type="predicted"/>